<accession>A0A317VE65</accession>
<comment type="caution">
    <text evidence="1">The sequence shown here is derived from an EMBL/GenBank/DDBJ whole genome shotgun (WGS) entry which is preliminary data.</text>
</comment>
<dbReference type="GeneID" id="37057342"/>
<protein>
    <submittedName>
        <fullName evidence="1">Uncharacterized protein</fullName>
    </submittedName>
</protein>
<dbReference type="RefSeq" id="XP_025387318.1">
    <property type="nucleotide sequence ID" value="XM_025535380.1"/>
</dbReference>
<evidence type="ECO:0000313" key="2">
    <source>
        <dbReference type="Proteomes" id="UP000246171"/>
    </source>
</evidence>
<gene>
    <name evidence="1" type="ORF">BO83DRAFT_427933</name>
</gene>
<dbReference type="AlphaFoldDB" id="A0A317VE65"/>
<dbReference type="EMBL" id="MSFU01000015">
    <property type="protein sequence ID" value="PWY71327.1"/>
    <property type="molecule type" value="Genomic_DNA"/>
</dbReference>
<dbReference type="OrthoDB" id="10614195at2759"/>
<reference evidence="1" key="1">
    <citation type="submission" date="2016-12" db="EMBL/GenBank/DDBJ databases">
        <title>The genomes of Aspergillus section Nigri reveals drivers in fungal speciation.</title>
        <authorList>
            <consortium name="DOE Joint Genome Institute"/>
            <person name="Vesth T.C."/>
            <person name="Nybo J."/>
            <person name="Theobald S."/>
            <person name="Brandl J."/>
            <person name="Frisvad J.C."/>
            <person name="Nielsen K.F."/>
            <person name="Lyhne E.K."/>
            <person name="Kogle M.E."/>
            <person name="Kuo A."/>
            <person name="Riley R."/>
            <person name="Clum A."/>
            <person name="Nolan M."/>
            <person name="Lipzen A."/>
            <person name="Salamov A."/>
            <person name="Henrissat B."/>
            <person name="Wiebenga A."/>
            <person name="De vries R.P."/>
            <person name="Grigoriev I.V."/>
            <person name="Mortensen U.H."/>
            <person name="Andersen M.R."/>
            <person name="Baker S.E."/>
        </authorList>
    </citation>
    <scope>NUCLEOTIDE SEQUENCE</scope>
    <source>
        <strain evidence="1">CBS 122712</strain>
    </source>
</reference>
<proteinExistence type="predicted"/>
<dbReference type="VEuPathDB" id="FungiDB:BO83DRAFT_427933"/>
<dbReference type="Proteomes" id="UP000246171">
    <property type="component" value="Unassembled WGS sequence"/>
</dbReference>
<name>A0A317VE65_ASPEC</name>
<keyword evidence="2" id="KW-1185">Reference proteome</keyword>
<organism evidence="1 2">
    <name type="scientific">Aspergillus eucalypticola (strain CBS 122712 / IBT 29274)</name>
    <dbReference type="NCBI Taxonomy" id="1448314"/>
    <lineage>
        <taxon>Eukaryota</taxon>
        <taxon>Fungi</taxon>
        <taxon>Dikarya</taxon>
        <taxon>Ascomycota</taxon>
        <taxon>Pezizomycotina</taxon>
        <taxon>Eurotiomycetes</taxon>
        <taxon>Eurotiomycetidae</taxon>
        <taxon>Eurotiales</taxon>
        <taxon>Aspergillaceae</taxon>
        <taxon>Aspergillus</taxon>
        <taxon>Aspergillus subgen. Circumdati</taxon>
    </lineage>
</organism>
<evidence type="ECO:0000313" key="1">
    <source>
        <dbReference type="EMBL" id="PWY71327.1"/>
    </source>
</evidence>
<sequence>MEELAAADGWFGMDDFSEVVNNEVVNNEVSTVDAGTEADDNYITGVEVEIDEGAVVPREVTRLLGIAGIELDTATGDVETDTMVDVCVERPVDIEVSVSVQGLVVKRIAAL</sequence>